<evidence type="ECO:0000256" key="12">
    <source>
        <dbReference type="HAMAP-Rule" id="MF_00176"/>
    </source>
</evidence>
<feature type="binding site" evidence="12">
    <location>
        <position position="389"/>
    </location>
    <ligand>
        <name>L-serine</name>
        <dbReference type="ChEBI" id="CHEBI:33384"/>
    </ligand>
</feature>
<accession>A0ABT2D1L8</accession>
<dbReference type="Pfam" id="PF02403">
    <property type="entry name" value="Seryl_tRNA_N"/>
    <property type="match status" value="1"/>
</dbReference>
<evidence type="ECO:0000256" key="5">
    <source>
        <dbReference type="ARBA" id="ARBA00022598"/>
    </source>
</evidence>
<keyword evidence="15" id="KW-1185">Reference proteome</keyword>
<reference evidence="14 15" key="1">
    <citation type="submission" date="2022-08" db="EMBL/GenBank/DDBJ databases">
        <title>Reclassification of Massilia species as members of the genera Telluria, Duganella, Pseudoduganella, Mokoshia gen. nov. and Zemynaea gen. nov. using orthogonal and non-orthogonal genome-based approaches.</title>
        <authorList>
            <person name="Bowman J.P."/>
        </authorList>
    </citation>
    <scope>NUCLEOTIDE SEQUENCE [LARGE SCALE GENOMIC DNA]</scope>
    <source>
        <strain evidence="14 15">JCM 31606</strain>
    </source>
</reference>
<comment type="catalytic activity">
    <reaction evidence="11 12">
        <text>tRNA(Ser) + L-serine + ATP = L-seryl-tRNA(Ser) + AMP + diphosphate + H(+)</text>
        <dbReference type="Rhea" id="RHEA:12292"/>
        <dbReference type="Rhea" id="RHEA-COMP:9669"/>
        <dbReference type="Rhea" id="RHEA-COMP:9703"/>
        <dbReference type="ChEBI" id="CHEBI:15378"/>
        <dbReference type="ChEBI" id="CHEBI:30616"/>
        <dbReference type="ChEBI" id="CHEBI:33019"/>
        <dbReference type="ChEBI" id="CHEBI:33384"/>
        <dbReference type="ChEBI" id="CHEBI:78442"/>
        <dbReference type="ChEBI" id="CHEBI:78533"/>
        <dbReference type="ChEBI" id="CHEBI:456215"/>
        <dbReference type="EC" id="6.1.1.11"/>
    </reaction>
</comment>
<dbReference type="PROSITE" id="PS50862">
    <property type="entry name" value="AA_TRNA_LIGASE_II"/>
    <property type="match status" value="1"/>
</dbReference>
<comment type="catalytic activity">
    <reaction evidence="10 12">
        <text>tRNA(Sec) + L-serine + ATP = L-seryl-tRNA(Sec) + AMP + diphosphate + H(+)</text>
        <dbReference type="Rhea" id="RHEA:42580"/>
        <dbReference type="Rhea" id="RHEA-COMP:9742"/>
        <dbReference type="Rhea" id="RHEA-COMP:10128"/>
        <dbReference type="ChEBI" id="CHEBI:15378"/>
        <dbReference type="ChEBI" id="CHEBI:30616"/>
        <dbReference type="ChEBI" id="CHEBI:33019"/>
        <dbReference type="ChEBI" id="CHEBI:33384"/>
        <dbReference type="ChEBI" id="CHEBI:78442"/>
        <dbReference type="ChEBI" id="CHEBI:78533"/>
        <dbReference type="ChEBI" id="CHEBI:456215"/>
        <dbReference type="EC" id="6.1.1.11"/>
    </reaction>
</comment>
<dbReference type="NCBIfam" id="TIGR00414">
    <property type="entry name" value="serS"/>
    <property type="match status" value="1"/>
</dbReference>
<keyword evidence="6 12" id="KW-0547">Nucleotide-binding</keyword>
<dbReference type="InterPro" id="IPR002314">
    <property type="entry name" value="aa-tRNA-synt_IIb"/>
</dbReference>
<dbReference type="GO" id="GO:0004828">
    <property type="term" value="F:serine-tRNA ligase activity"/>
    <property type="evidence" value="ECO:0007669"/>
    <property type="project" value="UniProtKB-EC"/>
</dbReference>
<dbReference type="InterPro" id="IPR006195">
    <property type="entry name" value="aa-tRNA-synth_II"/>
</dbReference>
<dbReference type="EMBL" id="JANUGU010000007">
    <property type="protein sequence ID" value="MCS0660135.1"/>
    <property type="molecule type" value="Genomic_DNA"/>
</dbReference>
<evidence type="ECO:0000256" key="11">
    <source>
        <dbReference type="ARBA" id="ARBA00048823"/>
    </source>
</evidence>
<keyword evidence="4 12" id="KW-0963">Cytoplasm</keyword>
<dbReference type="Gene3D" id="3.30.930.10">
    <property type="entry name" value="Bira Bifunctional Protein, Domain 2"/>
    <property type="match status" value="1"/>
</dbReference>
<comment type="domain">
    <text evidence="12">Consists of two distinct domains, a catalytic core and a N-terminal extension that is involved in tRNA binding.</text>
</comment>
<evidence type="ECO:0000259" key="13">
    <source>
        <dbReference type="PROSITE" id="PS50862"/>
    </source>
</evidence>
<dbReference type="Gene3D" id="1.10.287.40">
    <property type="entry name" value="Serine-tRNA synthetase, tRNA binding domain"/>
    <property type="match status" value="1"/>
</dbReference>
<dbReference type="CDD" id="cd00770">
    <property type="entry name" value="SerRS_core"/>
    <property type="match status" value="1"/>
</dbReference>
<comment type="subunit">
    <text evidence="12">Homodimer. The tRNA molecule binds across the dimer.</text>
</comment>
<dbReference type="InterPro" id="IPR033729">
    <property type="entry name" value="SerRS_core"/>
</dbReference>
<evidence type="ECO:0000256" key="2">
    <source>
        <dbReference type="ARBA" id="ARBA00005045"/>
    </source>
</evidence>
<name>A0ABT2D1L8_9BURK</name>
<dbReference type="Pfam" id="PF00587">
    <property type="entry name" value="tRNA-synt_2b"/>
    <property type="match status" value="1"/>
</dbReference>
<dbReference type="InterPro" id="IPR010978">
    <property type="entry name" value="tRNA-bd_arm"/>
</dbReference>
<feature type="binding site" evidence="12">
    <location>
        <begin position="267"/>
        <end position="269"/>
    </location>
    <ligand>
        <name>ATP</name>
        <dbReference type="ChEBI" id="CHEBI:30616"/>
    </ligand>
</feature>
<dbReference type="PIRSF" id="PIRSF001529">
    <property type="entry name" value="Ser-tRNA-synth_IIa"/>
    <property type="match status" value="1"/>
</dbReference>
<dbReference type="SUPFAM" id="SSF55681">
    <property type="entry name" value="Class II aaRS and biotin synthetases"/>
    <property type="match status" value="1"/>
</dbReference>
<feature type="binding site" evidence="12">
    <location>
        <begin position="236"/>
        <end position="238"/>
    </location>
    <ligand>
        <name>L-serine</name>
        <dbReference type="ChEBI" id="CHEBI:33384"/>
    </ligand>
</feature>
<comment type="caution">
    <text evidence="12">Lacks conserved residue(s) required for the propagation of feature annotation.</text>
</comment>
<evidence type="ECO:0000256" key="7">
    <source>
        <dbReference type="ARBA" id="ARBA00022840"/>
    </source>
</evidence>
<dbReference type="InterPro" id="IPR045864">
    <property type="entry name" value="aa-tRNA-synth_II/BPL/LPL"/>
</dbReference>
<dbReference type="EC" id="6.1.1.11" evidence="12"/>
<dbReference type="InterPro" id="IPR015866">
    <property type="entry name" value="Ser-tRNA-synth_1_N"/>
</dbReference>
<dbReference type="PRINTS" id="PR00981">
    <property type="entry name" value="TRNASYNTHSER"/>
</dbReference>
<organism evidence="14 15">
    <name type="scientific">Massilia terrae</name>
    <dbReference type="NCBI Taxonomy" id="1811224"/>
    <lineage>
        <taxon>Bacteria</taxon>
        <taxon>Pseudomonadati</taxon>
        <taxon>Pseudomonadota</taxon>
        <taxon>Betaproteobacteria</taxon>
        <taxon>Burkholderiales</taxon>
        <taxon>Oxalobacteraceae</taxon>
        <taxon>Telluria group</taxon>
        <taxon>Massilia</taxon>
    </lineage>
</organism>
<evidence type="ECO:0000256" key="8">
    <source>
        <dbReference type="ARBA" id="ARBA00022917"/>
    </source>
</evidence>
<feature type="binding site" evidence="12">
    <location>
        <begin position="354"/>
        <end position="357"/>
    </location>
    <ligand>
        <name>ATP</name>
        <dbReference type="ChEBI" id="CHEBI:30616"/>
    </ligand>
</feature>
<evidence type="ECO:0000256" key="1">
    <source>
        <dbReference type="ARBA" id="ARBA00004496"/>
    </source>
</evidence>
<evidence type="ECO:0000256" key="9">
    <source>
        <dbReference type="ARBA" id="ARBA00023146"/>
    </source>
</evidence>
<comment type="similarity">
    <text evidence="3 12">Belongs to the class-II aminoacyl-tRNA synthetase family. Type-1 seryl-tRNA synthetase subfamily.</text>
</comment>
<dbReference type="SUPFAM" id="SSF46589">
    <property type="entry name" value="tRNA-binding arm"/>
    <property type="match status" value="1"/>
</dbReference>
<keyword evidence="7 12" id="KW-0067">ATP-binding</keyword>
<dbReference type="PANTHER" id="PTHR43697">
    <property type="entry name" value="SERYL-TRNA SYNTHETASE"/>
    <property type="match status" value="1"/>
</dbReference>
<dbReference type="Proteomes" id="UP001204621">
    <property type="component" value="Unassembled WGS sequence"/>
</dbReference>
<dbReference type="HAMAP" id="MF_00176">
    <property type="entry name" value="Ser_tRNA_synth_type1"/>
    <property type="match status" value="1"/>
</dbReference>
<evidence type="ECO:0000256" key="4">
    <source>
        <dbReference type="ARBA" id="ARBA00022490"/>
    </source>
</evidence>
<evidence type="ECO:0000256" key="10">
    <source>
        <dbReference type="ARBA" id="ARBA00047929"/>
    </source>
</evidence>
<feature type="domain" description="Aminoacyl-transfer RNA synthetases class-II family profile" evidence="13">
    <location>
        <begin position="138"/>
        <end position="414"/>
    </location>
</feature>
<dbReference type="RefSeq" id="WP_258813324.1">
    <property type="nucleotide sequence ID" value="NZ_JANUGU010000007.1"/>
</dbReference>
<feature type="binding site" evidence="12">
    <location>
        <position position="290"/>
    </location>
    <ligand>
        <name>L-serine</name>
        <dbReference type="ChEBI" id="CHEBI:33384"/>
    </ligand>
</feature>
<sequence length="431" mass="47364">MIDIQLLRKDIDNVAARLATRKFQLDVAGFNALEAERKAIQTRTEELQGKRNALSKQIGMLKGKGEDTTAVMAEVAGLGDELKANEVRLADVQEKMARFMETIPNLPNESVPVGLDETGNVEVRKFGTPPSFDFEVKDHVDIGEKLGLDFDSAAKLTGSRFSVMKGGMARLHRALAQYMLDTHTGKHGYAECYTPYMVNADSLRGTGQLPKFEADLFSVKKGGVEGEGENFYLIPTSEVSLTNLVRDEIVAADALPIKMTAHTPCFRSEAGSYGRDTRGMIRQHQFDKVELVQVVSPEQSYAALEEMVGQAEFILQSLGLPYRVMALCTGDMGFGAAKTYDLEVWLPAQNTYREISSLSNCEAFQARRMQARFRNAQGKPELVHTLNGSGLAVGRTLVAVLENYQQADGSVVIPEVLRPYMGGLERLSPAA</sequence>
<keyword evidence="5 12" id="KW-0436">Ligase</keyword>
<comment type="subcellular location">
    <subcellularLocation>
        <location evidence="1 12">Cytoplasm</location>
    </subcellularLocation>
</comment>
<protein>
    <recommendedName>
        <fullName evidence="12">Serine--tRNA ligase</fullName>
        <ecNumber evidence="12">6.1.1.11</ecNumber>
    </recommendedName>
    <alternativeName>
        <fullName evidence="12">Seryl-tRNA synthetase</fullName>
        <shortName evidence="12">SerRS</shortName>
    </alternativeName>
    <alternativeName>
        <fullName evidence="12">Seryl-tRNA(Ser/Sec) synthetase</fullName>
    </alternativeName>
</protein>
<comment type="pathway">
    <text evidence="2 12">Aminoacyl-tRNA biosynthesis; selenocysteinyl-tRNA(Sec) biosynthesis; L-seryl-tRNA(Sec) from L-serine and tRNA(Sec): step 1/1.</text>
</comment>
<evidence type="ECO:0000313" key="15">
    <source>
        <dbReference type="Proteomes" id="UP001204621"/>
    </source>
</evidence>
<keyword evidence="8 12" id="KW-0648">Protein biosynthesis</keyword>
<evidence type="ECO:0000313" key="14">
    <source>
        <dbReference type="EMBL" id="MCS0660135.1"/>
    </source>
</evidence>
<dbReference type="PANTHER" id="PTHR43697:SF1">
    <property type="entry name" value="SERINE--TRNA LIGASE"/>
    <property type="match status" value="1"/>
</dbReference>
<comment type="caution">
    <text evidence="14">The sequence shown here is derived from an EMBL/GenBank/DDBJ whole genome shotgun (WGS) entry which is preliminary data.</text>
</comment>
<dbReference type="InterPro" id="IPR042103">
    <property type="entry name" value="SerRS_1_N_sf"/>
</dbReference>
<gene>
    <name evidence="12 14" type="primary">serS</name>
    <name evidence="14" type="ORF">NX778_18855</name>
</gene>
<comment type="function">
    <text evidence="12">Catalyzes the attachment of serine to tRNA(Ser). Is also able to aminoacylate tRNA(Sec) with serine, to form the misacylated tRNA L-seryl-tRNA(Sec), which will be further converted into selenocysteinyl-tRNA(Sec).</text>
</comment>
<proteinExistence type="inferred from homology"/>
<keyword evidence="9 12" id="KW-0030">Aminoacyl-tRNA synthetase</keyword>
<evidence type="ECO:0000256" key="6">
    <source>
        <dbReference type="ARBA" id="ARBA00022741"/>
    </source>
</evidence>
<dbReference type="InterPro" id="IPR002317">
    <property type="entry name" value="Ser-tRNA-ligase_type_1"/>
</dbReference>
<evidence type="ECO:0000256" key="3">
    <source>
        <dbReference type="ARBA" id="ARBA00010728"/>
    </source>
</evidence>